<evidence type="ECO:0000256" key="8">
    <source>
        <dbReference type="ARBA" id="ARBA00023180"/>
    </source>
</evidence>
<comment type="similarity">
    <text evidence="10">Belongs to the early nodulin-like (ENODL) family.</text>
</comment>
<evidence type="ECO:0000256" key="1">
    <source>
        <dbReference type="ARBA" id="ARBA00004609"/>
    </source>
</evidence>
<evidence type="ECO:0000256" key="2">
    <source>
        <dbReference type="ARBA" id="ARBA00022458"/>
    </source>
</evidence>
<dbReference type="InterPro" id="IPR039391">
    <property type="entry name" value="Phytocyanin-like"/>
</dbReference>
<evidence type="ECO:0000256" key="3">
    <source>
        <dbReference type="ARBA" id="ARBA00022475"/>
    </source>
</evidence>
<dbReference type="PANTHER" id="PTHR33021:SF496">
    <property type="entry name" value="OS08G0482700 PROTEIN"/>
    <property type="match status" value="1"/>
</dbReference>
<keyword evidence="7" id="KW-1015">Disulfide bond</keyword>
<evidence type="ECO:0000256" key="9">
    <source>
        <dbReference type="ARBA" id="ARBA00023288"/>
    </source>
</evidence>
<evidence type="ECO:0000256" key="7">
    <source>
        <dbReference type="ARBA" id="ARBA00023157"/>
    </source>
</evidence>
<keyword evidence="2" id="KW-0536">Nodulation</keyword>
<reference evidence="13 14" key="1">
    <citation type="journal article" date="2018" name="Front. Plant Sci.">
        <title>Red Clover (Trifolium pratense) and Zigzag Clover (T. medium) - A Picture of Genomic Similarities and Differences.</title>
        <authorList>
            <person name="Dluhosova J."/>
            <person name="Istvanek J."/>
            <person name="Nedelnik J."/>
            <person name="Repkova J."/>
        </authorList>
    </citation>
    <scope>NUCLEOTIDE SEQUENCE [LARGE SCALE GENOMIC DNA]</scope>
    <source>
        <strain evidence="14">cv. 10/8</strain>
        <tissue evidence="13">Leaf</tissue>
    </source>
</reference>
<dbReference type="Gene3D" id="2.60.40.420">
    <property type="entry name" value="Cupredoxins - blue copper proteins"/>
    <property type="match status" value="1"/>
</dbReference>
<dbReference type="InterPro" id="IPR003245">
    <property type="entry name" value="Phytocyanin_dom"/>
</dbReference>
<protein>
    <submittedName>
        <fullName evidence="13">Blue copper protein</fullName>
    </submittedName>
</protein>
<comment type="function">
    <text evidence="11">May act as a carbohydrate transporter.</text>
</comment>
<proteinExistence type="inferred from homology"/>
<evidence type="ECO:0000256" key="10">
    <source>
        <dbReference type="ARBA" id="ARBA00035011"/>
    </source>
</evidence>
<evidence type="ECO:0000256" key="11">
    <source>
        <dbReference type="ARBA" id="ARBA00037626"/>
    </source>
</evidence>
<dbReference type="EMBL" id="LXQA010136226">
    <property type="protein sequence ID" value="MCI23463.1"/>
    <property type="molecule type" value="Genomic_DNA"/>
</dbReference>
<feature type="non-terminal residue" evidence="13">
    <location>
        <position position="139"/>
    </location>
</feature>
<organism evidence="13 14">
    <name type="scientific">Trifolium medium</name>
    <dbReference type="NCBI Taxonomy" id="97028"/>
    <lineage>
        <taxon>Eukaryota</taxon>
        <taxon>Viridiplantae</taxon>
        <taxon>Streptophyta</taxon>
        <taxon>Embryophyta</taxon>
        <taxon>Tracheophyta</taxon>
        <taxon>Spermatophyta</taxon>
        <taxon>Magnoliopsida</taxon>
        <taxon>eudicotyledons</taxon>
        <taxon>Gunneridae</taxon>
        <taxon>Pentapetalae</taxon>
        <taxon>rosids</taxon>
        <taxon>fabids</taxon>
        <taxon>Fabales</taxon>
        <taxon>Fabaceae</taxon>
        <taxon>Papilionoideae</taxon>
        <taxon>50 kb inversion clade</taxon>
        <taxon>NPAAA clade</taxon>
        <taxon>Hologalegina</taxon>
        <taxon>IRL clade</taxon>
        <taxon>Trifolieae</taxon>
        <taxon>Trifolium</taxon>
    </lineage>
</organism>
<sequence length="139" mass="15194">ANLLHGSVSKSYIVGDSSGWIVPPNKDSQFYVHWASNKTFTVGDTLVFNFDDREDDVAMVTKSCFDDCNFETEFLRSALLSNSPARVTLNRTGKQYFICTGYTAQDYNPTVFHCSAGQKLSINVVKASAPPASAPSPTP</sequence>
<evidence type="ECO:0000313" key="14">
    <source>
        <dbReference type="Proteomes" id="UP000265520"/>
    </source>
</evidence>
<evidence type="ECO:0000313" key="13">
    <source>
        <dbReference type="EMBL" id="MCI23463.1"/>
    </source>
</evidence>
<keyword evidence="6" id="KW-0472">Membrane</keyword>
<evidence type="ECO:0000256" key="5">
    <source>
        <dbReference type="ARBA" id="ARBA00022729"/>
    </source>
</evidence>
<evidence type="ECO:0000259" key="12">
    <source>
        <dbReference type="PROSITE" id="PS51485"/>
    </source>
</evidence>
<keyword evidence="4" id="KW-0336">GPI-anchor</keyword>
<keyword evidence="8" id="KW-0325">Glycoprotein</keyword>
<dbReference type="Proteomes" id="UP000265520">
    <property type="component" value="Unassembled WGS sequence"/>
</dbReference>
<evidence type="ECO:0000256" key="4">
    <source>
        <dbReference type="ARBA" id="ARBA00022622"/>
    </source>
</evidence>
<comment type="caution">
    <text evidence="13">The sequence shown here is derived from an EMBL/GenBank/DDBJ whole genome shotgun (WGS) entry which is preliminary data.</text>
</comment>
<dbReference type="PROSITE" id="PS51485">
    <property type="entry name" value="PHYTOCYANIN"/>
    <property type="match status" value="1"/>
</dbReference>
<evidence type="ECO:0000256" key="6">
    <source>
        <dbReference type="ARBA" id="ARBA00023136"/>
    </source>
</evidence>
<accession>A0A392QGD7</accession>
<dbReference type="Pfam" id="PF02298">
    <property type="entry name" value="Cu_bind_like"/>
    <property type="match status" value="1"/>
</dbReference>
<dbReference type="SUPFAM" id="SSF49503">
    <property type="entry name" value="Cupredoxins"/>
    <property type="match status" value="1"/>
</dbReference>
<dbReference type="FunFam" id="2.60.40.420:FF:000034">
    <property type="entry name" value="Cupredoxin superfamily protein"/>
    <property type="match status" value="1"/>
</dbReference>
<keyword evidence="9" id="KW-0449">Lipoprotein</keyword>
<dbReference type="InterPro" id="IPR008972">
    <property type="entry name" value="Cupredoxin"/>
</dbReference>
<dbReference type="GO" id="GO:0009877">
    <property type="term" value="P:nodulation"/>
    <property type="evidence" value="ECO:0007669"/>
    <property type="project" value="UniProtKB-KW"/>
</dbReference>
<keyword evidence="5" id="KW-0732">Signal</keyword>
<dbReference type="AlphaFoldDB" id="A0A392QGD7"/>
<dbReference type="GO" id="GO:0009055">
    <property type="term" value="F:electron transfer activity"/>
    <property type="evidence" value="ECO:0007669"/>
    <property type="project" value="InterPro"/>
</dbReference>
<name>A0A392QGD7_9FABA</name>
<dbReference type="GO" id="GO:0005886">
    <property type="term" value="C:plasma membrane"/>
    <property type="evidence" value="ECO:0007669"/>
    <property type="project" value="UniProtKB-SubCell"/>
</dbReference>
<dbReference type="GO" id="GO:0098552">
    <property type="term" value="C:side of membrane"/>
    <property type="evidence" value="ECO:0007669"/>
    <property type="project" value="UniProtKB-KW"/>
</dbReference>
<comment type="subcellular location">
    <subcellularLocation>
        <location evidence="1">Cell membrane</location>
        <topology evidence="1">Lipid-anchor</topology>
        <topology evidence="1">GPI-anchor</topology>
    </subcellularLocation>
</comment>
<keyword evidence="14" id="KW-1185">Reference proteome</keyword>
<dbReference type="PANTHER" id="PTHR33021">
    <property type="entry name" value="BLUE COPPER PROTEIN"/>
    <property type="match status" value="1"/>
</dbReference>
<feature type="non-terminal residue" evidence="13">
    <location>
        <position position="1"/>
    </location>
</feature>
<feature type="domain" description="Phytocyanin" evidence="12">
    <location>
        <begin position="10"/>
        <end position="126"/>
    </location>
</feature>
<keyword evidence="3" id="KW-1003">Cell membrane</keyword>